<sequence>MSAYLIAVAGKIKPKYFINQCNYLNVKS</sequence>
<accession>A6IPL6</accession>
<protein>
    <submittedName>
        <fullName evidence="1">RCG36225</fullName>
    </submittedName>
</protein>
<dbReference type="EMBL" id="CH473966">
    <property type="protein sequence ID" value="EDL96147.1"/>
    <property type="molecule type" value="Genomic_DNA"/>
</dbReference>
<proteinExistence type="predicted"/>
<evidence type="ECO:0000313" key="2">
    <source>
        <dbReference type="Proteomes" id="UP000234681"/>
    </source>
</evidence>
<gene>
    <name evidence="1" type="ORF">rCG_36225</name>
</gene>
<dbReference type="AlphaFoldDB" id="A6IPL6"/>
<dbReference type="Proteomes" id="UP000234681">
    <property type="component" value="Chromosome X"/>
</dbReference>
<organism evidence="1 2">
    <name type="scientific">Rattus norvegicus</name>
    <name type="common">Rat</name>
    <dbReference type="NCBI Taxonomy" id="10116"/>
    <lineage>
        <taxon>Eukaryota</taxon>
        <taxon>Metazoa</taxon>
        <taxon>Chordata</taxon>
        <taxon>Craniata</taxon>
        <taxon>Vertebrata</taxon>
        <taxon>Euteleostomi</taxon>
        <taxon>Mammalia</taxon>
        <taxon>Eutheria</taxon>
        <taxon>Euarchontoglires</taxon>
        <taxon>Glires</taxon>
        <taxon>Rodentia</taxon>
        <taxon>Myomorpha</taxon>
        <taxon>Muroidea</taxon>
        <taxon>Muridae</taxon>
        <taxon>Murinae</taxon>
        <taxon>Rattus</taxon>
    </lineage>
</organism>
<name>A6IPL6_RAT</name>
<reference evidence="1 2" key="1">
    <citation type="submission" date="2005-09" db="EMBL/GenBank/DDBJ databases">
        <authorList>
            <person name="Mural R.J."/>
            <person name="Li P.W."/>
            <person name="Adams M.D."/>
            <person name="Amanatides P.G."/>
            <person name="Baden-Tillson H."/>
            <person name="Barnstead M."/>
            <person name="Chin S.H."/>
            <person name="Dew I."/>
            <person name="Evans C.A."/>
            <person name="Ferriera S."/>
            <person name="Flanigan M."/>
            <person name="Fosler C."/>
            <person name="Glodek A."/>
            <person name="Gu Z."/>
            <person name="Holt R.A."/>
            <person name="Jennings D."/>
            <person name="Kraft C.L."/>
            <person name="Lu F."/>
            <person name="Nguyen T."/>
            <person name="Nusskern D.R."/>
            <person name="Pfannkoch C.M."/>
            <person name="Sitter C."/>
            <person name="Sutton G.G."/>
            <person name="Venter J.C."/>
            <person name="Wang Z."/>
            <person name="Woodage T."/>
            <person name="Zheng X.H."/>
            <person name="Zhong F."/>
        </authorList>
    </citation>
    <scope>NUCLEOTIDE SEQUENCE [LARGE SCALE GENOMIC DNA]</scope>
    <source>
        <strain>BN</strain>
        <strain evidence="2">Sprague-Dawley</strain>
    </source>
</reference>
<evidence type="ECO:0000313" key="1">
    <source>
        <dbReference type="EMBL" id="EDL96147.1"/>
    </source>
</evidence>